<keyword evidence="2" id="KW-1185">Reference proteome</keyword>
<name>A0ABR2X7W9_9PEZI</name>
<evidence type="ECO:0000313" key="1">
    <source>
        <dbReference type="EMBL" id="KAK9769732.1"/>
    </source>
</evidence>
<protein>
    <submittedName>
        <fullName evidence="1">Uncharacterized protein</fullName>
    </submittedName>
</protein>
<gene>
    <name evidence="1" type="ORF">SCAR479_13618</name>
</gene>
<reference evidence="1 2" key="1">
    <citation type="submission" date="2024-02" db="EMBL/GenBank/DDBJ databases">
        <title>First draft genome assembly of two strains of Seiridium cardinale.</title>
        <authorList>
            <person name="Emiliani G."/>
            <person name="Scali E."/>
        </authorList>
    </citation>
    <scope>NUCLEOTIDE SEQUENCE [LARGE SCALE GENOMIC DNA]</scope>
    <source>
        <strain evidence="1 2">BM-138-000479</strain>
    </source>
</reference>
<proteinExistence type="predicted"/>
<evidence type="ECO:0000313" key="2">
    <source>
        <dbReference type="Proteomes" id="UP001465668"/>
    </source>
</evidence>
<comment type="caution">
    <text evidence="1">The sequence shown here is derived from an EMBL/GenBank/DDBJ whole genome shotgun (WGS) entry which is preliminary data.</text>
</comment>
<accession>A0ABR2X7W9</accession>
<sequence length="75" mass="8347">MARIPTTVTTFHSKEAQGKAVSKLRFFVSGFKKQPVQTQVEEVPVKKYVHVPTEAAAGFLRTATPHHMKVANEIL</sequence>
<dbReference type="EMBL" id="JARVKM010000113">
    <property type="protein sequence ID" value="KAK9769732.1"/>
    <property type="molecule type" value="Genomic_DNA"/>
</dbReference>
<dbReference type="Proteomes" id="UP001465668">
    <property type="component" value="Unassembled WGS sequence"/>
</dbReference>
<organism evidence="1 2">
    <name type="scientific">Seiridium cardinale</name>
    <dbReference type="NCBI Taxonomy" id="138064"/>
    <lineage>
        <taxon>Eukaryota</taxon>
        <taxon>Fungi</taxon>
        <taxon>Dikarya</taxon>
        <taxon>Ascomycota</taxon>
        <taxon>Pezizomycotina</taxon>
        <taxon>Sordariomycetes</taxon>
        <taxon>Xylariomycetidae</taxon>
        <taxon>Amphisphaeriales</taxon>
        <taxon>Sporocadaceae</taxon>
        <taxon>Seiridium</taxon>
    </lineage>
</organism>